<name>A0A453RLB1_AEGTS</name>
<keyword evidence="1" id="KW-0812">Transmembrane</keyword>
<dbReference type="EnsemblPlants" id="AET7Gv20621700.12">
    <property type="protein sequence ID" value="AET7Gv20621700.12"/>
    <property type="gene ID" value="AET7Gv20621700"/>
</dbReference>
<reference evidence="3" key="1">
    <citation type="journal article" date="2014" name="Science">
        <title>Ancient hybridizations among the ancestral genomes of bread wheat.</title>
        <authorList>
            <consortium name="International Wheat Genome Sequencing Consortium,"/>
            <person name="Marcussen T."/>
            <person name="Sandve S.R."/>
            <person name="Heier L."/>
            <person name="Spannagl M."/>
            <person name="Pfeifer M."/>
            <person name="Jakobsen K.S."/>
            <person name="Wulff B.B."/>
            <person name="Steuernagel B."/>
            <person name="Mayer K.F."/>
            <person name="Olsen O.A."/>
        </authorList>
    </citation>
    <scope>NUCLEOTIDE SEQUENCE [LARGE SCALE GENOMIC DNA]</scope>
    <source>
        <strain evidence="3">cv. AL8/78</strain>
    </source>
</reference>
<evidence type="ECO:0000256" key="1">
    <source>
        <dbReference type="SAM" id="Phobius"/>
    </source>
</evidence>
<accession>A0A453RLB1</accession>
<dbReference type="Gramene" id="AET7Gv20621700.12">
    <property type="protein sequence ID" value="AET7Gv20621700.12"/>
    <property type="gene ID" value="AET7Gv20621700"/>
</dbReference>
<dbReference type="Proteomes" id="UP000015105">
    <property type="component" value="Chromosome 7D"/>
</dbReference>
<reference evidence="3" key="2">
    <citation type="journal article" date="2017" name="Nat. Plants">
        <title>The Aegilops tauschii genome reveals multiple impacts of transposons.</title>
        <authorList>
            <person name="Zhao G."/>
            <person name="Zou C."/>
            <person name="Li K."/>
            <person name="Wang K."/>
            <person name="Li T."/>
            <person name="Gao L."/>
            <person name="Zhang X."/>
            <person name="Wang H."/>
            <person name="Yang Z."/>
            <person name="Liu X."/>
            <person name="Jiang W."/>
            <person name="Mao L."/>
            <person name="Kong X."/>
            <person name="Jiao Y."/>
            <person name="Jia J."/>
        </authorList>
    </citation>
    <scope>NUCLEOTIDE SEQUENCE [LARGE SCALE GENOMIC DNA]</scope>
    <source>
        <strain evidence="3">cv. AL8/78</strain>
    </source>
</reference>
<keyword evidence="3" id="KW-1185">Reference proteome</keyword>
<evidence type="ECO:0000313" key="2">
    <source>
        <dbReference type="EnsemblPlants" id="AET7Gv20621700.12"/>
    </source>
</evidence>
<reference evidence="2" key="3">
    <citation type="journal article" date="2017" name="Nature">
        <title>Genome sequence of the progenitor of the wheat D genome Aegilops tauschii.</title>
        <authorList>
            <person name="Luo M.C."/>
            <person name="Gu Y.Q."/>
            <person name="Puiu D."/>
            <person name="Wang H."/>
            <person name="Twardziok S.O."/>
            <person name="Deal K.R."/>
            <person name="Huo N."/>
            <person name="Zhu T."/>
            <person name="Wang L."/>
            <person name="Wang Y."/>
            <person name="McGuire P.E."/>
            <person name="Liu S."/>
            <person name="Long H."/>
            <person name="Ramasamy R.K."/>
            <person name="Rodriguez J.C."/>
            <person name="Van S.L."/>
            <person name="Yuan L."/>
            <person name="Wang Z."/>
            <person name="Xia Z."/>
            <person name="Xiao L."/>
            <person name="Anderson O.D."/>
            <person name="Ouyang S."/>
            <person name="Liang Y."/>
            <person name="Zimin A.V."/>
            <person name="Pertea G."/>
            <person name="Qi P."/>
            <person name="Bennetzen J.L."/>
            <person name="Dai X."/>
            <person name="Dawson M.W."/>
            <person name="Muller H.G."/>
            <person name="Kugler K."/>
            <person name="Rivarola-Duarte L."/>
            <person name="Spannagl M."/>
            <person name="Mayer K.F.X."/>
            <person name="Lu F.H."/>
            <person name="Bevan M.W."/>
            <person name="Leroy P."/>
            <person name="Li P."/>
            <person name="You F.M."/>
            <person name="Sun Q."/>
            <person name="Liu Z."/>
            <person name="Lyons E."/>
            <person name="Wicker T."/>
            <person name="Salzberg S.L."/>
            <person name="Devos K.M."/>
            <person name="Dvorak J."/>
        </authorList>
    </citation>
    <scope>NUCLEOTIDE SEQUENCE [LARGE SCALE GENOMIC DNA]</scope>
    <source>
        <strain evidence="2">cv. AL8/78</strain>
    </source>
</reference>
<sequence>AEIRACSSLMRLCSLVHGRRMERCTPPDFFVFLLPPIVWTIVSAAALCICILPRFNMGLNLGVC</sequence>
<organism evidence="2 3">
    <name type="scientific">Aegilops tauschii subsp. strangulata</name>
    <name type="common">Goatgrass</name>
    <dbReference type="NCBI Taxonomy" id="200361"/>
    <lineage>
        <taxon>Eukaryota</taxon>
        <taxon>Viridiplantae</taxon>
        <taxon>Streptophyta</taxon>
        <taxon>Embryophyta</taxon>
        <taxon>Tracheophyta</taxon>
        <taxon>Spermatophyta</taxon>
        <taxon>Magnoliopsida</taxon>
        <taxon>Liliopsida</taxon>
        <taxon>Poales</taxon>
        <taxon>Poaceae</taxon>
        <taxon>BOP clade</taxon>
        <taxon>Pooideae</taxon>
        <taxon>Triticodae</taxon>
        <taxon>Triticeae</taxon>
        <taxon>Triticinae</taxon>
        <taxon>Aegilops</taxon>
    </lineage>
</organism>
<keyword evidence="1" id="KW-1133">Transmembrane helix</keyword>
<dbReference type="AlphaFoldDB" id="A0A453RLB1"/>
<reference evidence="2" key="5">
    <citation type="journal article" date="2021" name="G3 (Bethesda)">
        <title>Aegilops tauschii genome assembly Aet v5.0 features greater sequence contiguity and improved annotation.</title>
        <authorList>
            <person name="Wang L."/>
            <person name="Zhu T."/>
            <person name="Rodriguez J.C."/>
            <person name="Deal K.R."/>
            <person name="Dubcovsky J."/>
            <person name="McGuire P.E."/>
            <person name="Lux T."/>
            <person name="Spannagl M."/>
            <person name="Mayer K.F.X."/>
            <person name="Baldrich P."/>
            <person name="Meyers B.C."/>
            <person name="Huo N."/>
            <person name="Gu Y.Q."/>
            <person name="Zhou H."/>
            <person name="Devos K.M."/>
            <person name="Bennetzen J.L."/>
            <person name="Unver T."/>
            <person name="Budak H."/>
            <person name="Gulick P.J."/>
            <person name="Galiba G."/>
            <person name="Kalapos B."/>
            <person name="Nelson D.R."/>
            <person name="Li P."/>
            <person name="You F.M."/>
            <person name="Luo M.C."/>
            <person name="Dvorak J."/>
        </authorList>
    </citation>
    <scope>NUCLEOTIDE SEQUENCE [LARGE SCALE GENOMIC DNA]</scope>
    <source>
        <strain evidence="2">cv. AL8/78</strain>
    </source>
</reference>
<protein>
    <submittedName>
        <fullName evidence="2">Uncharacterized protein</fullName>
    </submittedName>
</protein>
<proteinExistence type="predicted"/>
<evidence type="ECO:0000313" key="3">
    <source>
        <dbReference type="Proteomes" id="UP000015105"/>
    </source>
</evidence>
<keyword evidence="1" id="KW-0472">Membrane</keyword>
<reference evidence="2" key="4">
    <citation type="submission" date="2019-03" db="UniProtKB">
        <authorList>
            <consortium name="EnsemblPlants"/>
        </authorList>
    </citation>
    <scope>IDENTIFICATION</scope>
</reference>
<feature type="transmembrane region" description="Helical" evidence="1">
    <location>
        <begin position="29"/>
        <end position="52"/>
    </location>
</feature>